<comment type="caution">
    <text evidence="2">The sequence shown here is derived from an EMBL/GenBank/DDBJ whole genome shotgun (WGS) entry which is preliminary data.</text>
</comment>
<accession>A0A4T0WZ09</accession>
<evidence type="ECO:0000313" key="2">
    <source>
        <dbReference type="EMBL" id="TID22543.1"/>
    </source>
</evidence>
<feature type="region of interest" description="Disordered" evidence="1">
    <location>
        <begin position="592"/>
        <end position="633"/>
    </location>
</feature>
<feature type="compositionally biased region" description="Low complexity" evidence="1">
    <location>
        <begin position="1361"/>
        <end position="1377"/>
    </location>
</feature>
<dbReference type="EMBL" id="SELW01000541">
    <property type="protein sequence ID" value="TID22543.1"/>
    <property type="molecule type" value="Genomic_DNA"/>
</dbReference>
<feature type="compositionally biased region" description="Polar residues" evidence="1">
    <location>
        <begin position="1287"/>
        <end position="1297"/>
    </location>
</feature>
<feature type="region of interest" description="Disordered" evidence="1">
    <location>
        <begin position="1361"/>
        <end position="1390"/>
    </location>
</feature>
<dbReference type="InterPro" id="IPR015915">
    <property type="entry name" value="Kelch-typ_b-propeller"/>
</dbReference>
<evidence type="ECO:0000256" key="1">
    <source>
        <dbReference type="SAM" id="MobiDB-lite"/>
    </source>
</evidence>
<organism evidence="2 3">
    <name type="scientific">Pichia inconspicua</name>
    <dbReference type="NCBI Taxonomy" id="52247"/>
    <lineage>
        <taxon>Eukaryota</taxon>
        <taxon>Fungi</taxon>
        <taxon>Dikarya</taxon>
        <taxon>Ascomycota</taxon>
        <taxon>Saccharomycotina</taxon>
        <taxon>Pichiomycetes</taxon>
        <taxon>Pichiales</taxon>
        <taxon>Pichiaceae</taxon>
        <taxon>Pichia</taxon>
    </lineage>
</organism>
<feature type="compositionally biased region" description="Basic and acidic residues" evidence="1">
    <location>
        <begin position="1102"/>
        <end position="1118"/>
    </location>
</feature>
<feature type="compositionally biased region" description="Basic residues" evidence="1">
    <location>
        <begin position="1378"/>
        <end position="1390"/>
    </location>
</feature>
<dbReference type="PANTHER" id="PTHR43503:SF2">
    <property type="entry name" value="NEGATIVE REGULATOR OF SPORULATION MDS3-RELATED"/>
    <property type="match status" value="1"/>
</dbReference>
<dbReference type="InterPro" id="IPR006652">
    <property type="entry name" value="Kelch_1"/>
</dbReference>
<feature type="region of interest" description="Disordered" evidence="1">
    <location>
        <begin position="650"/>
        <end position="758"/>
    </location>
</feature>
<gene>
    <name evidence="2" type="ORF">CANINC_003318</name>
</gene>
<protein>
    <submittedName>
        <fullName evidence="2">Uncharacterized protein</fullName>
    </submittedName>
</protein>
<feature type="compositionally biased region" description="Low complexity" evidence="1">
    <location>
        <begin position="1217"/>
        <end position="1243"/>
    </location>
</feature>
<keyword evidence="3" id="KW-1185">Reference proteome</keyword>
<dbReference type="STRING" id="52247.A0A4T0WZ09"/>
<feature type="compositionally biased region" description="Gly residues" evidence="1">
    <location>
        <begin position="1244"/>
        <end position="1255"/>
    </location>
</feature>
<proteinExistence type="predicted"/>
<name>A0A4T0WZ09_9ASCO</name>
<feature type="compositionally biased region" description="Low complexity" evidence="1">
    <location>
        <begin position="694"/>
        <end position="724"/>
    </location>
</feature>
<feature type="region of interest" description="Disordered" evidence="1">
    <location>
        <begin position="1102"/>
        <end position="1127"/>
    </location>
</feature>
<dbReference type="OrthoDB" id="10001928at2759"/>
<dbReference type="PANTHER" id="PTHR43503">
    <property type="entry name" value="MCG48959-RELATED"/>
    <property type="match status" value="1"/>
</dbReference>
<reference evidence="2 3" key="1">
    <citation type="journal article" date="2019" name="Front. Genet.">
        <title>Whole-Genome Sequencing of the Opportunistic Yeast Pathogen Candida inconspicua Uncovers Its Hybrid Origin.</title>
        <authorList>
            <person name="Mixao V."/>
            <person name="Hansen A.P."/>
            <person name="Saus E."/>
            <person name="Boekhout T."/>
            <person name="Lass-Florl C."/>
            <person name="Gabaldon T."/>
        </authorList>
    </citation>
    <scope>NUCLEOTIDE SEQUENCE [LARGE SCALE GENOMIC DNA]</scope>
    <source>
        <strain evidence="2 3">CBS 180</strain>
    </source>
</reference>
<dbReference type="Proteomes" id="UP000307173">
    <property type="component" value="Unassembled WGS sequence"/>
</dbReference>
<feature type="region of interest" description="Disordered" evidence="1">
    <location>
        <begin position="1187"/>
        <end position="1297"/>
    </location>
</feature>
<feature type="compositionally biased region" description="Low complexity" evidence="1">
    <location>
        <begin position="427"/>
        <end position="453"/>
    </location>
</feature>
<feature type="region of interest" description="Disordered" evidence="1">
    <location>
        <begin position="813"/>
        <end position="833"/>
    </location>
</feature>
<feature type="compositionally biased region" description="Polar residues" evidence="1">
    <location>
        <begin position="733"/>
        <end position="752"/>
    </location>
</feature>
<feature type="compositionally biased region" description="Polar residues" evidence="1">
    <location>
        <begin position="619"/>
        <end position="633"/>
    </location>
</feature>
<sequence>MVNTDSTDFRIRLDCRTGSSVVQFPDFFDSRIKELNSGKCLDEINYNSYLSSECFRLSLINRKWHHYKLEDSSKKPSARMFHSMAVHDNYIYVMGGLRFDTNNQFEILNDVWRFDTIDKIWKCYFPNGNDIIIPRYDHISFVLDSCELFEASMIHPGLCFAGGANLENGPISQLQLLDIFDEKSSPYTLDGLTEFQYCDGEVLCKHKSVNLRKSTNSVSVGSCPVSNDSRLVAFDKTSDVGKFEPFIVFDESSAGSRLNHSDDFDSTDVNSISFPDMGVFGDCAIVCGYSEQEMKMLSYVHNIKSGNWTKLHISCLHKVYSHRLTRGFVWESHHKLAFLGSMNMAESSGSIDYFENLVIMSLPFTNFYSIQPAIKMKKSRTNTPGSSGSSILSGKNEADVQLMALTHVDAKKRFDSVISGISTLSQNRNNNSSNTLPNLAGTSNSNIHTHNTTPLQHSNDHSGGFAGYAYHVAQQIQINSIRSVLPPYAIAIGKSAFERYNSLSDFDLLCSDGSIISVPLALCRRRWGDGFDELFSGAYAKAFIEGKAHDLMSSSASTCGSGDSYETSSILSKVAMATPYFRYPFQEKGENATSQYNNPYSPFHMHRLDASPNRGLMKSASTTSRHQSLSTAPLNRASLSLSLSFSRRNSATATSQSRHHSFSNHESRRGSSQILPSRRNSLNITVGQASRRGSALSRTSFLSSSSNSSNSNSKSLSSMKSRSLTDQLHETSPRSSSGALPISPVSTGSRHTNQNHHEAPCFVNVNFNKRNTPRNDEMSKESIAPNDIVDNSIDLDDYNEVLKKLEELDLTDIPAPTPMPTVLPDGETPMNTKENNETIRRTTDEKLAELVYGDNSEVEIDINKFNSLRLPRRLYLPYPSDTVRAIVEYLYSGQIGANWKFFPTGIQLLFATKQLNIPLLYDLVLELFFVTLGTIEGSCKSKIISHLEKNRSGESCDDIYHLLDIRGKNDLDFDLELLLEAIGNIRRDSGATISNELVINDEIDGDKITAEEIAEFERKRKASQINGVDPLYVEPTEHTDQNVDSNTTTNEGKDLYYSDLNKEMRKLSNVERVKITTATLDARGYEIIESVEDEVNSNLKDFSMESNKKEKKGGQTEKRKSKKKKKKLKEWPALKDLLNDDLPEEVGELVVELLIEVGALINDSKLMLQSLHVQELQRKVKLLRNTSEDTVTENNENNGIKGGQGSRSGIASVPLRNNNSSNSTTSSSSSSSSSGSSSSFSGSSGLGSSGNGNIGKGNSTNVSTRITTTATPPTTRTTTATPITTPIVQPSNTKTRPSAISFTGSGMSSGTLSPSTSTGPAIGNFDMIKNSEIVSTDVRRESPGLGPILSPSASITSFSSVTTAATAATASGKNASGKSKKGFFNRFRRP</sequence>
<dbReference type="GO" id="GO:0005739">
    <property type="term" value="C:mitochondrion"/>
    <property type="evidence" value="ECO:0007669"/>
    <property type="project" value="TreeGrafter"/>
</dbReference>
<dbReference type="Pfam" id="PF01344">
    <property type="entry name" value="Kelch_1"/>
    <property type="match status" value="1"/>
</dbReference>
<dbReference type="Gene3D" id="2.120.10.80">
    <property type="entry name" value="Kelch-type beta propeller"/>
    <property type="match status" value="1"/>
</dbReference>
<feature type="compositionally biased region" description="Polar residues" evidence="1">
    <location>
        <begin position="1187"/>
        <end position="1198"/>
    </location>
</feature>
<dbReference type="SUPFAM" id="SSF117281">
    <property type="entry name" value="Kelch motif"/>
    <property type="match status" value="1"/>
</dbReference>
<feature type="compositionally biased region" description="Low complexity" evidence="1">
    <location>
        <begin position="1256"/>
        <end position="1286"/>
    </location>
</feature>
<feature type="region of interest" description="Disordered" evidence="1">
    <location>
        <begin position="427"/>
        <end position="458"/>
    </location>
</feature>
<feature type="compositionally biased region" description="Polar residues" evidence="1">
    <location>
        <begin position="670"/>
        <end position="688"/>
    </location>
</feature>
<dbReference type="GO" id="GO:0045454">
    <property type="term" value="P:cell redox homeostasis"/>
    <property type="evidence" value="ECO:0007669"/>
    <property type="project" value="TreeGrafter"/>
</dbReference>
<evidence type="ECO:0000313" key="3">
    <source>
        <dbReference type="Proteomes" id="UP000307173"/>
    </source>
</evidence>
<dbReference type="GO" id="GO:0005829">
    <property type="term" value="C:cytosol"/>
    <property type="evidence" value="ECO:0007669"/>
    <property type="project" value="TreeGrafter"/>
</dbReference>